<evidence type="ECO:0000313" key="3">
    <source>
        <dbReference type="Proteomes" id="UP001150569"/>
    </source>
</evidence>
<dbReference type="PANTHER" id="PTHR16092">
    <property type="entry name" value="SEC3/SYNTAXIN-RELATED"/>
    <property type="match status" value="1"/>
</dbReference>
<proteinExistence type="predicted"/>
<evidence type="ECO:0000259" key="1">
    <source>
        <dbReference type="Pfam" id="PF20654"/>
    </source>
</evidence>
<reference evidence="2" key="1">
    <citation type="submission" date="2022-07" db="EMBL/GenBank/DDBJ databases">
        <title>Phylogenomic reconstructions and comparative analyses of Kickxellomycotina fungi.</title>
        <authorList>
            <person name="Reynolds N.K."/>
            <person name="Stajich J.E."/>
            <person name="Barry K."/>
            <person name="Grigoriev I.V."/>
            <person name="Crous P."/>
            <person name="Smith M.E."/>
        </authorList>
    </citation>
    <scope>NUCLEOTIDE SEQUENCE</scope>
    <source>
        <strain evidence="2">RSA 861</strain>
    </source>
</reference>
<evidence type="ECO:0000313" key="2">
    <source>
        <dbReference type="EMBL" id="KAJ1904216.1"/>
    </source>
</evidence>
<dbReference type="PANTHER" id="PTHR16092:SF14">
    <property type="entry name" value="EXOCYST COMPLEX COMPONENT 1 ISOFORM X1"/>
    <property type="match status" value="1"/>
</dbReference>
<feature type="domain" description="Exocyst complex component Sec3 C-terminal" evidence="1">
    <location>
        <begin position="1"/>
        <end position="138"/>
    </location>
</feature>
<dbReference type="AlphaFoldDB" id="A0A9W8DKQ0"/>
<gene>
    <name evidence="2" type="ORF">IWQ60_012477</name>
</gene>
<dbReference type="GO" id="GO:0000145">
    <property type="term" value="C:exocyst"/>
    <property type="evidence" value="ECO:0007669"/>
    <property type="project" value="TreeGrafter"/>
</dbReference>
<comment type="caution">
    <text evidence="2">The sequence shown here is derived from an EMBL/GenBank/DDBJ whole genome shotgun (WGS) entry which is preliminary data.</text>
</comment>
<dbReference type="EMBL" id="JANBPT010001987">
    <property type="protein sequence ID" value="KAJ1904216.1"/>
    <property type="molecule type" value="Genomic_DNA"/>
</dbReference>
<dbReference type="InterPro" id="IPR048628">
    <property type="entry name" value="Sec3_C"/>
</dbReference>
<name>A0A9W8DKQ0_9FUNG</name>
<dbReference type="GO" id="GO:0005886">
    <property type="term" value="C:plasma membrane"/>
    <property type="evidence" value="ECO:0007669"/>
    <property type="project" value="TreeGrafter"/>
</dbReference>
<dbReference type="OrthoDB" id="27109at2759"/>
<protein>
    <recommendedName>
        <fullName evidence="1">Exocyst complex component Sec3 C-terminal domain-containing protein</fullName>
    </recommendedName>
</protein>
<dbReference type="GO" id="GO:0006887">
    <property type="term" value="P:exocytosis"/>
    <property type="evidence" value="ECO:0007669"/>
    <property type="project" value="TreeGrafter"/>
</dbReference>
<accession>A0A9W8DKQ0</accession>
<organism evidence="2 3">
    <name type="scientific">Tieghemiomyces parasiticus</name>
    <dbReference type="NCBI Taxonomy" id="78921"/>
    <lineage>
        <taxon>Eukaryota</taxon>
        <taxon>Fungi</taxon>
        <taxon>Fungi incertae sedis</taxon>
        <taxon>Zoopagomycota</taxon>
        <taxon>Kickxellomycotina</taxon>
        <taxon>Dimargaritomycetes</taxon>
        <taxon>Dimargaritales</taxon>
        <taxon>Dimargaritaceae</taxon>
        <taxon>Tieghemiomyces</taxon>
    </lineage>
</organism>
<dbReference type="Pfam" id="PF20654">
    <property type="entry name" value="Sec3_C-term"/>
    <property type="match status" value="1"/>
</dbReference>
<sequence length="156" mass="18200">MHYFYSTLRATDNGVLKRYIEQAQASYNTAMTAYVKTVIRRPLGKLLEFFEGIEGVLKTGEASEVGYHQSYTKANLRKVLAQYQGEELRRNIKALHKRVEKHFPDSGPVRSLVWKEIYFELVHQYERYTELIAKCYPGEHLSLGFNIVDLQTWCDS</sequence>
<dbReference type="Proteomes" id="UP001150569">
    <property type="component" value="Unassembled WGS sequence"/>
</dbReference>
<dbReference type="GO" id="GO:0005546">
    <property type="term" value="F:phosphatidylinositol-4,5-bisphosphate binding"/>
    <property type="evidence" value="ECO:0007669"/>
    <property type="project" value="TreeGrafter"/>
</dbReference>
<dbReference type="GO" id="GO:0006893">
    <property type="term" value="P:Golgi to plasma membrane transport"/>
    <property type="evidence" value="ECO:0007669"/>
    <property type="project" value="TreeGrafter"/>
</dbReference>
<keyword evidence="3" id="KW-1185">Reference proteome</keyword>